<organism evidence="2 3">
    <name type="scientific">Oleoguttula mirabilis</name>
    <dbReference type="NCBI Taxonomy" id="1507867"/>
    <lineage>
        <taxon>Eukaryota</taxon>
        <taxon>Fungi</taxon>
        <taxon>Dikarya</taxon>
        <taxon>Ascomycota</taxon>
        <taxon>Pezizomycotina</taxon>
        <taxon>Dothideomycetes</taxon>
        <taxon>Dothideomycetidae</taxon>
        <taxon>Mycosphaerellales</taxon>
        <taxon>Teratosphaeriaceae</taxon>
        <taxon>Oleoguttula</taxon>
    </lineage>
</organism>
<sequence>MSHHNFCCAHPQQRIDSPEPPPRPPITIDGIFAAAALPEDHPHALNFPERMKPELDTRIIRSPNIANKIKLQFRRKSLKALRSDEQYDVDAQLMTSTEAVHNDSHTLGETIGDTDLGIPLQRFGSVRALETPLGRNFEEDVRSSIFKGLDWLRPLLSRYAYSGSLFTTC</sequence>
<evidence type="ECO:0000313" key="3">
    <source>
        <dbReference type="Proteomes" id="UP001324427"/>
    </source>
</evidence>
<protein>
    <submittedName>
        <fullName evidence="2">Uncharacterized protein</fullName>
    </submittedName>
</protein>
<proteinExistence type="predicted"/>
<reference evidence="2 3" key="1">
    <citation type="submission" date="2021-11" db="EMBL/GenBank/DDBJ databases">
        <title>Black yeast isolated from Biological Soil Crust.</title>
        <authorList>
            <person name="Kurbessoian T."/>
        </authorList>
    </citation>
    <scope>NUCLEOTIDE SEQUENCE [LARGE SCALE GENOMIC DNA]</scope>
    <source>
        <strain evidence="2 3">CCFEE 5522</strain>
    </source>
</reference>
<keyword evidence="3" id="KW-1185">Reference proteome</keyword>
<comment type="caution">
    <text evidence="2">The sequence shown here is derived from an EMBL/GenBank/DDBJ whole genome shotgun (WGS) entry which is preliminary data.</text>
</comment>
<gene>
    <name evidence="2" type="ORF">LTR36_005047</name>
</gene>
<evidence type="ECO:0000256" key="1">
    <source>
        <dbReference type="SAM" id="MobiDB-lite"/>
    </source>
</evidence>
<evidence type="ECO:0000313" key="2">
    <source>
        <dbReference type="EMBL" id="KAK4549746.1"/>
    </source>
</evidence>
<name>A0AAV9JWN4_9PEZI</name>
<accession>A0AAV9JWN4</accession>
<feature type="region of interest" description="Disordered" evidence="1">
    <location>
        <begin position="1"/>
        <end position="23"/>
    </location>
</feature>
<dbReference type="AlphaFoldDB" id="A0AAV9JWN4"/>
<dbReference type="EMBL" id="JAVFHQ010000003">
    <property type="protein sequence ID" value="KAK4549746.1"/>
    <property type="molecule type" value="Genomic_DNA"/>
</dbReference>
<dbReference type="Proteomes" id="UP001324427">
    <property type="component" value="Unassembled WGS sequence"/>
</dbReference>